<dbReference type="InterPro" id="IPR001810">
    <property type="entry name" value="F-box_dom"/>
</dbReference>
<dbReference type="PANTHER" id="PTHR45560">
    <property type="entry name" value="OS04G0163150 PROTEIN-RELATED"/>
    <property type="match status" value="1"/>
</dbReference>
<feature type="domain" description="F-box" evidence="1">
    <location>
        <begin position="27"/>
        <end position="54"/>
    </location>
</feature>
<name>A0AAV5FTU4_ELECO</name>
<dbReference type="AlphaFoldDB" id="A0AAV5FTU4"/>
<dbReference type="Pfam" id="PF00646">
    <property type="entry name" value="F-box"/>
    <property type="match status" value="1"/>
</dbReference>
<sequence>MAGSRRRRQRKRHDDLKPAIRVNFVERLPQELVGKIHGHLSFLDRLAFAAVCKTAGHPVPQQSDDTAPWLVFPGETEAKSTFFSLAEGRAVSARTSDLGTRGHVVLGSSSGWLATADEHAGIHIVDPFTGEHAALPDIRTVPFLRCSLSSGVHFFVDTEPLQKIRYGGGVQDDGKKSLITPRSRGIIGDGVEDAIHHDGRFYSVSSISGTIEAWERISNNSGEFKSKVVAPGRAVPVVKGFHLDRKYLVAMPDGGLAVVLKYIRDERPRMYQQPKSWACRFNVEVLVDAARGRWKETRDIGDAALFVGMNSSVCVCVSSSSTAAAGKIIKAGCVYFADDVLRQAAERRESDDKAYGVQPRGRHGGASPGARAAAMVGATGVVHAFRLTMDICDMLVANSGCDKVFFGRIILVPLDMNGGLLPVPHQFFSDFQNSITFFPFDST</sequence>
<evidence type="ECO:0008006" key="5">
    <source>
        <dbReference type="Google" id="ProtNLM"/>
    </source>
</evidence>
<dbReference type="Pfam" id="PF03478">
    <property type="entry name" value="Beta-prop_KIB1-4"/>
    <property type="match status" value="1"/>
</dbReference>
<dbReference type="PANTHER" id="PTHR45560:SF4">
    <property type="entry name" value="OS04G0164500 PROTEIN"/>
    <property type="match status" value="1"/>
</dbReference>
<feature type="domain" description="KIB1-4 beta-propeller" evidence="2">
    <location>
        <begin position="82"/>
        <end position="348"/>
    </location>
</feature>
<dbReference type="EMBL" id="BQKI01000096">
    <property type="protein sequence ID" value="GJN38417.1"/>
    <property type="molecule type" value="Genomic_DNA"/>
</dbReference>
<dbReference type="Proteomes" id="UP001054889">
    <property type="component" value="Unassembled WGS sequence"/>
</dbReference>
<reference evidence="3" key="1">
    <citation type="journal article" date="2018" name="DNA Res.">
        <title>Multiple hybrid de novo genome assembly of finger millet, an orphan allotetraploid crop.</title>
        <authorList>
            <person name="Hatakeyama M."/>
            <person name="Aluri S."/>
            <person name="Balachadran M.T."/>
            <person name="Sivarajan S.R."/>
            <person name="Patrignani A."/>
            <person name="Gruter S."/>
            <person name="Poveda L."/>
            <person name="Shimizu-Inatsugi R."/>
            <person name="Baeten J."/>
            <person name="Francoijs K.J."/>
            <person name="Nataraja K.N."/>
            <person name="Reddy Y.A.N."/>
            <person name="Phadnis S."/>
            <person name="Ravikumar R.L."/>
            <person name="Schlapbach R."/>
            <person name="Sreeman S.M."/>
            <person name="Shimizu K.K."/>
        </authorList>
    </citation>
    <scope>NUCLEOTIDE SEQUENCE</scope>
</reference>
<protein>
    <recommendedName>
        <fullName evidence="5">F-box domain-containing protein</fullName>
    </recommendedName>
</protein>
<accession>A0AAV5FTU4</accession>
<evidence type="ECO:0000313" key="3">
    <source>
        <dbReference type="EMBL" id="GJN38417.1"/>
    </source>
</evidence>
<evidence type="ECO:0000259" key="2">
    <source>
        <dbReference type="Pfam" id="PF03478"/>
    </source>
</evidence>
<evidence type="ECO:0000259" key="1">
    <source>
        <dbReference type="Pfam" id="PF00646"/>
    </source>
</evidence>
<dbReference type="InterPro" id="IPR005174">
    <property type="entry name" value="KIB1-4_b-propeller"/>
</dbReference>
<reference evidence="3" key="2">
    <citation type="submission" date="2021-12" db="EMBL/GenBank/DDBJ databases">
        <title>Resequencing data analysis of finger millet.</title>
        <authorList>
            <person name="Hatakeyama M."/>
            <person name="Aluri S."/>
            <person name="Balachadran M.T."/>
            <person name="Sivarajan S.R."/>
            <person name="Poveda L."/>
            <person name="Shimizu-Inatsugi R."/>
            <person name="Schlapbach R."/>
            <person name="Sreeman S.M."/>
            <person name="Shimizu K.K."/>
        </authorList>
    </citation>
    <scope>NUCLEOTIDE SEQUENCE</scope>
</reference>
<keyword evidence="4" id="KW-1185">Reference proteome</keyword>
<dbReference type="CDD" id="cd09917">
    <property type="entry name" value="F-box_SF"/>
    <property type="match status" value="1"/>
</dbReference>
<gene>
    <name evidence="3" type="primary">gb27454</name>
    <name evidence="3" type="ORF">PR202_gb27454</name>
</gene>
<organism evidence="3 4">
    <name type="scientific">Eleusine coracana subsp. coracana</name>
    <dbReference type="NCBI Taxonomy" id="191504"/>
    <lineage>
        <taxon>Eukaryota</taxon>
        <taxon>Viridiplantae</taxon>
        <taxon>Streptophyta</taxon>
        <taxon>Embryophyta</taxon>
        <taxon>Tracheophyta</taxon>
        <taxon>Spermatophyta</taxon>
        <taxon>Magnoliopsida</taxon>
        <taxon>Liliopsida</taxon>
        <taxon>Poales</taxon>
        <taxon>Poaceae</taxon>
        <taxon>PACMAD clade</taxon>
        <taxon>Chloridoideae</taxon>
        <taxon>Cynodonteae</taxon>
        <taxon>Eleusininae</taxon>
        <taxon>Eleusine</taxon>
    </lineage>
</organism>
<proteinExistence type="predicted"/>
<comment type="caution">
    <text evidence="3">The sequence shown here is derived from an EMBL/GenBank/DDBJ whole genome shotgun (WGS) entry which is preliminary data.</text>
</comment>
<evidence type="ECO:0000313" key="4">
    <source>
        <dbReference type="Proteomes" id="UP001054889"/>
    </source>
</evidence>